<protein>
    <submittedName>
        <fullName evidence="2">Uncharacterized protein</fullName>
    </submittedName>
</protein>
<evidence type="ECO:0000313" key="2">
    <source>
        <dbReference type="EMBL" id="MEA0970805.1"/>
    </source>
</evidence>
<gene>
    <name evidence="2" type="ORF">Megvenef_00774</name>
</gene>
<dbReference type="EMBL" id="JARJFB010000048">
    <property type="protein sequence ID" value="MEA0970805.1"/>
    <property type="molecule type" value="Genomic_DNA"/>
</dbReference>
<keyword evidence="1" id="KW-0812">Transmembrane</keyword>
<reference evidence="2 3" key="1">
    <citation type="submission" date="2023-03" db="EMBL/GenBank/DDBJ databases">
        <title>Host association and intracellularity evolved multiple times independently in the Rickettsiales.</title>
        <authorList>
            <person name="Castelli M."/>
            <person name="Nardi T."/>
            <person name="Gammuto L."/>
            <person name="Bellinzona G."/>
            <person name="Sabaneyeva E."/>
            <person name="Potekhin A."/>
            <person name="Serra V."/>
            <person name="Petroni G."/>
            <person name="Sassera D."/>
        </authorList>
    </citation>
    <scope>NUCLEOTIDE SEQUENCE [LARGE SCALE GENOMIC DNA]</scope>
    <source>
        <strain evidence="2 3">Sr 2-6</strain>
    </source>
</reference>
<organism evidence="2 3">
    <name type="scientific">Candidatus Megaera venefica</name>
    <dbReference type="NCBI Taxonomy" id="2055910"/>
    <lineage>
        <taxon>Bacteria</taxon>
        <taxon>Pseudomonadati</taxon>
        <taxon>Pseudomonadota</taxon>
        <taxon>Alphaproteobacteria</taxon>
        <taxon>Rickettsiales</taxon>
        <taxon>Rickettsiaceae</taxon>
        <taxon>Candidatus Megaera</taxon>
    </lineage>
</organism>
<dbReference type="RefSeq" id="WP_322776708.1">
    <property type="nucleotide sequence ID" value="NZ_JARJFB010000048.1"/>
</dbReference>
<evidence type="ECO:0000256" key="1">
    <source>
        <dbReference type="SAM" id="Phobius"/>
    </source>
</evidence>
<evidence type="ECO:0000313" key="3">
    <source>
        <dbReference type="Proteomes" id="UP001291687"/>
    </source>
</evidence>
<sequence>MDPLTIGLVAMTCSIIIAATNLTMCTLQSCTAVKKSYNEHSSEASHTLSDDHHNPEHDSIHLVELVGKAVHPE</sequence>
<keyword evidence="3" id="KW-1185">Reference proteome</keyword>
<accession>A0ABU5NCB7</accession>
<keyword evidence="1" id="KW-1133">Transmembrane helix</keyword>
<dbReference type="Proteomes" id="UP001291687">
    <property type="component" value="Unassembled WGS sequence"/>
</dbReference>
<feature type="transmembrane region" description="Helical" evidence="1">
    <location>
        <begin position="6"/>
        <end position="27"/>
    </location>
</feature>
<comment type="caution">
    <text evidence="2">The sequence shown here is derived from an EMBL/GenBank/DDBJ whole genome shotgun (WGS) entry which is preliminary data.</text>
</comment>
<name>A0ABU5NCB7_9RICK</name>
<proteinExistence type="predicted"/>
<keyword evidence="1" id="KW-0472">Membrane</keyword>